<feature type="transmembrane region" description="Helical" evidence="2">
    <location>
        <begin position="42"/>
        <end position="62"/>
    </location>
</feature>
<feature type="transmembrane region" description="Helical" evidence="2">
    <location>
        <begin position="68"/>
        <end position="89"/>
    </location>
</feature>
<keyword evidence="2" id="KW-0812">Transmembrane</keyword>
<keyword evidence="2" id="KW-0472">Membrane</keyword>
<gene>
    <name evidence="3" type="ORF">METZ01_LOCUS242485</name>
</gene>
<reference evidence="3" key="1">
    <citation type="submission" date="2018-05" db="EMBL/GenBank/DDBJ databases">
        <authorList>
            <person name="Lanie J.A."/>
            <person name="Ng W.-L."/>
            <person name="Kazmierczak K.M."/>
            <person name="Andrzejewski T.M."/>
            <person name="Davidsen T.M."/>
            <person name="Wayne K.J."/>
            <person name="Tettelin H."/>
            <person name="Glass J.I."/>
            <person name="Rusch D."/>
            <person name="Podicherti R."/>
            <person name="Tsui H.-C.T."/>
            <person name="Winkler M.E."/>
        </authorList>
    </citation>
    <scope>NUCLEOTIDE SEQUENCE</scope>
</reference>
<sequence length="105" mass="10869">MNADQARELLQLDESEPEESSSIVLPVTDSRSQTMLRGRLPFRARGLAGGFAMILLVVGVGMGSTASVGAMISAALAALFSAIAVIGRAPKPIEATLRMLSGEAP</sequence>
<evidence type="ECO:0000256" key="2">
    <source>
        <dbReference type="SAM" id="Phobius"/>
    </source>
</evidence>
<keyword evidence="2" id="KW-1133">Transmembrane helix</keyword>
<name>A0A382HT12_9ZZZZ</name>
<evidence type="ECO:0000256" key="1">
    <source>
        <dbReference type="SAM" id="MobiDB-lite"/>
    </source>
</evidence>
<evidence type="ECO:0000313" key="3">
    <source>
        <dbReference type="EMBL" id="SVB89631.1"/>
    </source>
</evidence>
<accession>A0A382HT12</accession>
<protein>
    <submittedName>
        <fullName evidence="3">Uncharacterized protein</fullName>
    </submittedName>
</protein>
<feature type="region of interest" description="Disordered" evidence="1">
    <location>
        <begin position="1"/>
        <end position="23"/>
    </location>
</feature>
<dbReference type="EMBL" id="UINC01062736">
    <property type="protein sequence ID" value="SVB89631.1"/>
    <property type="molecule type" value="Genomic_DNA"/>
</dbReference>
<dbReference type="AlphaFoldDB" id="A0A382HT12"/>
<organism evidence="3">
    <name type="scientific">marine metagenome</name>
    <dbReference type="NCBI Taxonomy" id="408172"/>
    <lineage>
        <taxon>unclassified sequences</taxon>
        <taxon>metagenomes</taxon>
        <taxon>ecological metagenomes</taxon>
    </lineage>
</organism>
<proteinExistence type="predicted"/>